<sequence length="129" mass="14940">MHLIPTIPGGWNPNEDGVFYIEQSKGDIVFLSAADTEINSLNNAYKELIKSLNKTKTPTLRMSNLTYLKQELTIDKYVEEVIGQSKLVICRLLGGISYYPYLIESIQTECKKRTYQYFFYQAMIRQILN</sequence>
<accession>A0A8G0KRI9</accession>
<gene>
    <name evidence="1" type="ORF">JJC05_15080</name>
</gene>
<name>A0A8G0KRI9_9FLAO</name>
<proteinExistence type="predicted"/>
<organism evidence="1">
    <name type="scientific">Flavobacterium columnare</name>
    <dbReference type="NCBI Taxonomy" id="996"/>
    <lineage>
        <taxon>Bacteria</taxon>
        <taxon>Pseudomonadati</taxon>
        <taxon>Bacteroidota</taxon>
        <taxon>Flavobacteriia</taxon>
        <taxon>Flavobacteriales</taxon>
        <taxon>Flavobacteriaceae</taxon>
        <taxon>Flavobacterium</taxon>
    </lineage>
</organism>
<protein>
    <submittedName>
        <fullName evidence="1">Uncharacterized protein</fullName>
    </submittedName>
</protein>
<dbReference type="Proteomes" id="UP000824721">
    <property type="component" value="Chromosome"/>
</dbReference>
<dbReference type="EMBL" id="CP067378">
    <property type="protein sequence ID" value="QYS88778.1"/>
    <property type="molecule type" value="Genomic_DNA"/>
</dbReference>
<reference evidence="1" key="1">
    <citation type="submission" date="2020-12" db="EMBL/GenBank/DDBJ databases">
        <title>Genome sequencing of genetic groups of Flavobacterium columnare.</title>
        <authorList>
            <person name="Waldbieser G.C."/>
            <person name="Griffin M.J."/>
            <person name="LaFrentz B.R."/>
        </authorList>
    </citation>
    <scope>NUCLEOTIDE SEQUENCE</scope>
    <source>
        <strain evidence="1">90-106</strain>
    </source>
</reference>
<dbReference type="KEGG" id="fdv:JJC05_15080"/>
<dbReference type="AlphaFoldDB" id="A0A8G0KRI9"/>
<evidence type="ECO:0000313" key="1">
    <source>
        <dbReference type="EMBL" id="QYS88778.1"/>
    </source>
</evidence>